<feature type="region of interest" description="Disordered" evidence="1">
    <location>
        <begin position="306"/>
        <end position="344"/>
    </location>
</feature>
<dbReference type="GO" id="GO:0016973">
    <property type="term" value="P:poly(A)+ mRNA export from nucleus"/>
    <property type="evidence" value="ECO:0007669"/>
    <property type="project" value="TreeGrafter"/>
</dbReference>
<dbReference type="PANTHER" id="PTHR33416:SF20">
    <property type="entry name" value="NUCLEAR PORE COMPLEX PROTEIN NUP1"/>
    <property type="match status" value="1"/>
</dbReference>
<accession>A0A4D6MY62</accession>
<feature type="compositionally biased region" description="Basic residues" evidence="1">
    <location>
        <begin position="1282"/>
        <end position="1294"/>
    </location>
</feature>
<dbReference type="Proteomes" id="UP000501690">
    <property type="component" value="Linkage Group LG9"/>
</dbReference>
<protein>
    <submittedName>
        <fullName evidence="2">Nuclear pore complex protein</fullName>
    </submittedName>
</protein>
<feature type="region of interest" description="Disordered" evidence="1">
    <location>
        <begin position="1198"/>
        <end position="1226"/>
    </location>
</feature>
<dbReference type="OrthoDB" id="653468at2759"/>
<evidence type="ECO:0000256" key="1">
    <source>
        <dbReference type="SAM" id="MobiDB-lite"/>
    </source>
</evidence>
<feature type="region of interest" description="Disordered" evidence="1">
    <location>
        <begin position="1244"/>
        <end position="1294"/>
    </location>
</feature>
<feature type="compositionally biased region" description="Polar residues" evidence="1">
    <location>
        <begin position="1244"/>
        <end position="1262"/>
    </location>
</feature>
<dbReference type="GO" id="GO:0071763">
    <property type="term" value="P:nuclear membrane organization"/>
    <property type="evidence" value="ECO:0007669"/>
    <property type="project" value="TreeGrafter"/>
</dbReference>
<name>A0A4D6MY62_VIGUN</name>
<dbReference type="Gramene" id="Vigun07g054800.1.v1.2">
    <property type="protein sequence ID" value="Vigun07g054800.1.v1.2"/>
    <property type="gene ID" value="Vigun07g054800.v1.2"/>
</dbReference>
<dbReference type="GO" id="GO:0005635">
    <property type="term" value="C:nuclear envelope"/>
    <property type="evidence" value="ECO:0007669"/>
    <property type="project" value="TreeGrafter"/>
</dbReference>
<evidence type="ECO:0000313" key="3">
    <source>
        <dbReference type="Proteomes" id="UP000501690"/>
    </source>
</evidence>
<gene>
    <name evidence="2" type="ORF">DEO72_LG9g638</name>
</gene>
<proteinExistence type="predicted"/>
<dbReference type="EMBL" id="CP039353">
    <property type="protein sequence ID" value="QCE05634.1"/>
    <property type="molecule type" value="Genomic_DNA"/>
</dbReference>
<feature type="region of interest" description="Disordered" evidence="1">
    <location>
        <begin position="1"/>
        <end position="48"/>
    </location>
</feature>
<organism evidence="2 3">
    <name type="scientific">Vigna unguiculata</name>
    <name type="common">Cowpea</name>
    <dbReference type="NCBI Taxonomy" id="3917"/>
    <lineage>
        <taxon>Eukaryota</taxon>
        <taxon>Viridiplantae</taxon>
        <taxon>Streptophyta</taxon>
        <taxon>Embryophyta</taxon>
        <taxon>Tracheophyta</taxon>
        <taxon>Spermatophyta</taxon>
        <taxon>Magnoliopsida</taxon>
        <taxon>eudicotyledons</taxon>
        <taxon>Gunneridae</taxon>
        <taxon>Pentapetalae</taxon>
        <taxon>rosids</taxon>
        <taxon>fabids</taxon>
        <taxon>Fabales</taxon>
        <taxon>Fabaceae</taxon>
        <taxon>Papilionoideae</taxon>
        <taxon>50 kb inversion clade</taxon>
        <taxon>NPAAA clade</taxon>
        <taxon>indigoferoid/millettioid clade</taxon>
        <taxon>Phaseoleae</taxon>
        <taxon>Vigna</taxon>
    </lineage>
</organism>
<keyword evidence="3" id="KW-1185">Reference proteome</keyword>
<reference evidence="2 3" key="1">
    <citation type="submission" date="2019-04" db="EMBL/GenBank/DDBJ databases">
        <title>An improved genome assembly and genetic linkage map for asparagus bean, Vigna unguiculata ssp. sesquipedialis.</title>
        <authorList>
            <person name="Xia Q."/>
            <person name="Zhang R."/>
            <person name="Dong Y."/>
        </authorList>
    </citation>
    <scope>NUCLEOTIDE SEQUENCE [LARGE SCALE GENOMIC DNA]</scope>
    <source>
        <tissue evidence="2">Leaf</tissue>
    </source>
</reference>
<evidence type="ECO:0000313" key="2">
    <source>
        <dbReference type="EMBL" id="QCE05634.1"/>
    </source>
</evidence>
<dbReference type="PANTHER" id="PTHR33416">
    <property type="entry name" value="NUCLEAR PORE COMPLEX PROTEIN NUP1"/>
    <property type="match status" value="1"/>
</dbReference>
<sequence>MAPAHEENPYEGGGGGFGKFRKRPLRKTQTTPYDRPPTALRNPNRNNGWFSKLVDPAQRLIASSAHKLFGSLFLKRLPAPPGPAAAAPTPQEVVQAVRDHHQETALIVGNEYSGKQKGVVGETSIQSSDGDGLTELEKLLKQKTFTRSEIEHLTEVMRSRTVGSSVEEERKSREVIPSDPILPRAQREEYPKTPAVENVMDLVSTPYVAKVTSNVSVDDISSPAELAKAYMGSRSSKLSPSMLGLRSSPREDPTLLKSQNFAQKSPIMSIVPRTTTLTRVHENGFVTPRSRGRSAIYNMARTPYSRVHPGSLPKGTSVAVEGEPSSSAQHVTDHHMLSGSKQGLLKRRSSVLDNDIGSFGPIRRIRHKSNLLSSNRLTSSHLGNPHSIDRSVVGTDAAQQPSSSMQKPNLLGEVRHTHSKLSAETVDNTMPSTSIPPLPSKSSEMASKILQQLDKLVSPKEKSPTKLSSSMLRGQALRSMETVDSSKFLDNIRDNELDGTLKNMSAGAPRLKSKIDETENGSSKLVASTDATVDANATVPRKQDISILKSGDSSGKKAGYHSPQKNRAFHMSAPEDYLELDDDASPNGAVSPFSTSGKETAVSTALADKTASSIEPTVLEKTPGSSVLVPSKIFTVDGKPHVRTADGSTVEEKVDVSPYITSSVSDPIVKPTTGAITVASNTSLGSNKSTTPNGSVANSPLFNFGNKVVPSTELAAAVAPSKDSTKPSPLFGLEKVASSKEPGTEAPLVNSGFNKIVDKVPQVPFTFSSSGGESTVFKFGSSSDSKPKSLISSSPVDSMPKLELENAGAKSNTIFTGFTAKSSEPAVSSALMPSSTNIFTFGNSSNLNAVPAASSPSPFSSVVTNNFTDQNIFSSSSLAASNGSNSATVTSSSPCTTSSTPAIVAVTNNSSSSQVPSLSPTTSVFKFGSTPLPSTSLPVSSSSGSEPLENKNSIFGSSSASVGITGSGIVGFNSSVATTGSSQSLGSIMGTTSGSVPGSLASSVTSVFPTSSETQSVPFSSSASAPLFGLTGSTGFASGSSLFSSSSATNVFNAGTTSGQSTPAASSEANAVSSSSGTTSSVFGVSSWQPNKSVFGSSFTSASTPSSGFSFGSSFNSSSSSTPGFSFGSSTPNVTSTSSPMMFGSSAVASTPQFSFTSATATTNTQPAFGSSSPVFSFGSAPVNNDQMNMEDSMAEDTVQATPPANPPTTPVFGQQPAPAPLQSNFAFGASAPTAAATPFQFGSQQNIAPQNPSPFQASGSLEFNAGGSFSLGTGGGDKSGRKFVKVKHRQRKK</sequence>